<keyword evidence="2" id="KW-1185">Reference proteome</keyword>
<name>A0A9P6X5M5_RHIOR</name>
<evidence type="ECO:0000313" key="1">
    <source>
        <dbReference type="EMBL" id="KAG1305740.1"/>
    </source>
</evidence>
<protein>
    <submittedName>
        <fullName evidence="1">Uncharacterized protein</fullName>
    </submittedName>
</protein>
<dbReference type="AlphaFoldDB" id="A0A9P6X5M5"/>
<reference evidence="1" key="1">
    <citation type="journal article" date="2020" name="Microb. Genom.">
        <title>Genetic diversity of clinical and environmental Mucorales isolates obtained from an investigation of mucormycosis cases among solid organ transplant recipients.</title>
        <authorList>
            <person name="Nguyen M.H."/>
            <person name="Kaul D."/>
            <person name="Muto C."/>
            <person name="Cheng S.J."/>
            <person name="Richter R.A."/>
            <person name="Bruno V.M."/>
            <person name="Liu G."/>
            <person name="Beyhan S."/>
            <person name="Sundermann A.J."/>
            <person name="Mounaud S."/>
            <person name="Pasculle A.W."/>
            <person name="Nierman W.C."/>
            <person name="Driscoll E."/>
            <person name="Cumbie R."/>
            <person name="Clancy C.J."/>
            <person name="Dupont C.L."/>
        </authorList>
    </citation>
    <scope>NUCLEOTIDE SEQUENCE</scope>
    <source>
        <strain evidence="1">GL11</strain>
    </source>
</reference>
<evidence type="ECO:0000313" key="2">
    <source>
        <dbReference type="Proteomes" id="UP000716291"/>
    </source>
</evidence>
<dbReference type="EMBL" id="JAANQT010001293">
    <property type="protein sequence ID" value="KAG1305740.1"/>
    <property type="molecule type" value="Genomic_DNA"/>
</dbReference>
<accession>A0A9P6X5M5</accession>
<dbReference type="Proteomes" id="UP000716291">
    <property type="component" value="Unassembled WGS sequence"/>
</dbReference>
<comment type="caution">
    <text evidence="1">The sequence shown here is derived from an EMBL/GenBank/DDBJ whole genome shotgun (WGS) entry which is preliminary data.</text>
</comment>
<proteinExistence type="predicted"/>
<organism evidence="1 2">
    <name type="scientific">Rhizopus oryzae</name>
    <name type="common">Mucormycosis agent</name>
    <name type="synonym">Rhizopus arrhizus var. delemar</name>
    <dbReference type="NCBI Taxonomy" id="64495"/>
    <lineage>
        <taxon>Eukaryota</taxon>
        <taxon>Fungi</taxon>
        <taxon>Fungi incertae sedis</taxon>
        <taxon>Mucoromycota</taxon>
        <taxon>Mucoromycotina</taxon>
        <taxon>Mucoromycetes</taxon>
        <taxon>Mucorales</taxon>
        <taxon>Mucorineae</taxon>
        <taxon>Rhizopodaceae</taxon>
        <taxon>Rhizopus</taxon>
    </lineage>
</organism>
<gene>
    <name evidence="1" type="ORF">G6F64_008144</name>
</gene>
<sequence length="168" mass="19784">MKEIFGVVWKYTNKFDEKSLLSFTTWCNKHKLDFLSVEPECKALKGQNQKIRFRHLNVLDEKYHDNVASNIENILPQHKAQIRSLKEDGLSIVGYCRKSDLAKQDNLISLLQRMVDNHYQRSLVDKVFVSPCSNASSPFSERDLSDQFEVFNQLKKRSWQYKRHAELC</sequence>